<keyword evidence="2" id="KW-1185">Reference proteome</keyword>
<gene>
    <name evidence="1" type="ORF">H2199_006020</name>
</gene>
<dbReference type="Proteomes" id="UP001172680">
    <property type="component" value="Unassembled WGS sequence"/>
</dbReference>
<name>A0ACC2YZM4_9PEZI</name>
<comment type="caution">
    <text evidence="1">The sequence shown here is derived from an EMBL/GenBank/DDBJ whole genome shotgun (WGS) entry which is preliminary data.</text>
</comment>
<organism evidence="1 2">
    <name type="scientific">Coniosporium tulheliwenetii</name>
    <dbReference type="NCBI Taxonomy" id="3383036"/>
    <lineage>
        <taxon>Eukaryota</taxon>
        <taxon>Fungi</taxon>
        <taxon>Dikarya</taxon>
        <taxon>Ascomycota</taxon>
        <taxon>Pezizomycotina</taxon>
        <taxon>Dothideomycetes</taxon>
        <taxon>Dothideomycetes incertae sedis</taxon>
        <taxon>Coniosporium</taxon>
    </lineage>
</organism>
<evidence type="ECO:0000313" key="1">
    <source>
        <dbReference type="EMBL" id="KAJ9640481.1"/>
    </source>
</evidence>
<sequence length="536" mass="58226">MSNENGLTRYETPPPVDEQSPLLNKHLPNPDNGAAEQQAEDQDVHGTPIAKEPTTKELVITLCSIWVGVFLAALDSTVIATLSAPISTSFNSFTLLSWLASAYLIANAALQPLAGRLTDIFSRRAGLIFSNIFFAAGNLICGLAKSEWVIIFGRVVAGMEVGPIRHIYVRGIRPRTPPGLGGVFGGWINDVWGWRVAFLVQVPFVVVSGILICFTVHIPVKEKNVSRIKRVDFLGAFTLVVTLVLLLLGLNSGGNVVSWTHPLVLTSLPLSAVFLLIFIYVEDGVVSEPIIPVRLLLNRTVASACLTNWFTTMSVFALLYYGPIYFQVRGLSTTGAGARLIPQSVGAAVGSLGSGLIMRATGRYWLLNAITEGILVLSFALVAATFDLNTPAVPPFIYFFLGGLGYGGMLTVTLLALISAVDHEHQAVITSASYAFRSTGSTIGITIASAVFQNVLKKELWERFGDRKDAAGVIGRVRDSLDEVRHLPPEWKLGVLETYMDALRAVWWTMFGISLLGALISLLMREHVLHKNLARR</sequence>
<accession>A0ACC2YZM4</accession>
<protein>
    <submittedName>
        <fullName evidence="1">Uncharacterized protein</fullName>
    </submittedName>
</protein>
<evidence type="ECO:0000313" key="2">
    <source>
        <dbReference type="Proteomes" id="UP001172680"/>
    </source>
</evidence>
<reference evidence="1" key="1">
    <citation type="submission" date="2022-10" db="EMBL/GenBank/DDBJ databases">
        <title>Culturing micro-colonial fungi from biological soil crusts in the Mojave desert and describing Neophaeococcomyces mojavensis, and introducing the new genera and species Taxawa tesnikishii.</title>
        <authorList>
            <person name="Kurbessoian T."/>
            <person name="Stajich J.E."/>
        </authorList>
    </citation>
    <scope>NUCLEOTIDE SEQUENCE</scope>
    <source>
        <strain evidence="1">JES_115</strain>
    </source>
</reference>
<proteinExistence type="predicted"/>
<dbReference type="EMBL" id="JAPDRP010000017">
    <property type="protein sequence ID" value="KAJ9640481.1"/>
    <property type="molecule type" value="Genomic_DNA"/>
</dbReference>